<dbReference type="GO" id="GO:0003676">
    <property type="term" value="F:nucleic acid binding"/>
    <property type="evidence" value="ECO:0007669"/>
    <property type="project" value="InterPro"/>
</dbReference>
<dbReference type="PANTHER" id="PTHR47074:SF48">
    <property type="entry name" value="POLYNUCLEOTIDYL TRANSFERASE, RIBONUCLEASE H-LIKE SUPERFAMILY PROTEIN"/>
    <property type="match status" value="1"/>
</dbReference>
<dbReference type="InterPro" id="IPR044730">
    <property type="entry name" value="RNase_H-like_dom_plant"/>
</dbReference>
<dbReference type="InterPro" id="IPR052929">
    <property type="entry name" value="RNase_H-like_EbsB-rel"/>
</dbReference>
<reference evidence="2" key="2">
    <citation type="submission" date="2021-01" db="UniProtKB">
        <authorList>
            <consortium name="EnsemblPlants"/>
        </authorList>
    </citation>
    <scope>IDENTIFICATION</scope>
</reference>
<dbReference type="SUPFAM" id="SSF53098">
    <property type="entry name" value="Ribonuclease H-like"/>
    <property type="match status" value="1"/>
</dbReference>
<evidence type="ECO:0000313" key="3">
    <source>
        <dbReference type="Proteomes" id="UP000594261"/>
    </source>
</evidence>
<dbReference type="OMA" id="YIRDIKC"/>
<dbReference type="Gene3D" id="3.30.420.10">
    <property type="entry name" value="Ribonuclease H-like superfamily/Ribonuclease H"/>
    <property type="match status" value="1"/>
</dbReference>
<dbReference type="Gramene" id="QL07p011546:mrna">
    <property type="protein sequence ID" value="QL07p011546:mrna:CDS:2"/>
    <property type="gene ID" value="QL07p011546"/>
</dbReference>
<dbReference type="InParanoid" id="A0A7N2R7I7"/>
<dbReference type="CDD" id="cd06222">
    <property type="entry name" value="RNase_H_like"/>
    <property type="match status" value="1"/>
</dbReference>
<dbReference type="EMBL" id="LRBV02000007">
    <property type="status" value="NOT_ANNOTATED_CDS"/>
    <property type="molecule type" value="Genomic_DNA"/>
</dbReference>
<dbReference type="PANTHER" id="PTHR47074">
    <property type="entry name" value="BNAC02G40300D PROTEIN"/>
    <property type="match status" value="1"/>
</dbReference>
<dbReference type="Pfam" id="PF13456">
    <property type="entry name" value="RVT_3"/>
    <property type="match status" value="1"/>
</dbReference>
<reference evidence="2 3" key="1">
    <citation type="journal article" date="2016" name="G3 (Bethesda)">
        <title>First Draft Assembly and Annotation of the Genome of a California Endemic Oak Quercus lobata Nee (Fagaceae).</title>
        <authorList>
            <person name="Sork V.L."/>
            <person name="Fitz-Gibbon S.T."/>
            <person name="Puiu D."/>
            <person name="Crepeau M."/>
            <person name="Gugger P.F."/>
            <person name="Sherman R."/>
            <person name="Stevens K."/>
            <person name="Langley C.H."/>
            <person name="Pellegrini M."/>
            <person name="Salzberg S.L."/>
        </authorList>
    </citation>
    <scope>NUCLEOTIDE SEQUENCE [LARGE SCALE GENOMIC DNA]</scope>
    <source>
        <strain evidence="2 3">cv. SW786</strain>
    </source>
</reference>
<dbReference type="GO" id="GO:0004523">
    <property type="term" value="F:RNA-DNA hybrid ribonuclease activity"/>
    <property type="evidence" value="ECO:0007669"/>
    <property type="project" value="InterPro"/>
</dbReference>
<dbReference type="InterPro" id="IPR002156">
    <property type="entry name" value="RNaseH_domain"/>
</dbReference>
<evidence type="ECO:0000313" key="2">
    <source>
        <dbReference type="EnsemblPlants" id="QL07p011546:mrna:CDS:2"/>
    </source>
</evidence>
<dbReference type="AlphaFoldDB" id="A0A7N2R7I7"/>
<feature type="domain" description="RNase H type-1" evidence="1">
    <location>
        <begin position="24"/>
        <end position="146"/>
    </location>
</feature>
<keyword evidence="3" id="KW-1185">Reference proteome</keyword>
<organism evidence="2 3">
    <name type="scientific">Quercus lobata</name>
    <name type="common">Valley oak</name>
    <dbReference type="NCBI Taxonomy" id="97700"/>
    <lineage>
        <taxon>Eukaryota</taxon>
        <taxon>Viridiplantae</taxon>
        <taxon>Streptophyta</taxon>
        <taxon>Embryophyta</taxon>
        <taxon>Tracheophyta</taxon>
        <taxon>Spermatophyta</taxon>
        <taxon>Magnoliopsida</taxon>
        <taxon>eudicotyledons</taxon>
        <taxon>Gunneridae</taxon>
        <taxon>Pentapetalae</taxon>
        <taxon>rosids</taxon>
        <taxon>fabids</taxon>
        <taxon>Fagales</taxon>
        <taxon>Fagaceae</taxon>
        <taxon>Quercus</taxon>
    </lineage>
</organism>
<protein>
    <recommendedName>
        <fullName evidence="1">RNase H type-1 domain-containing protein</fullName>
    </recommendedName>
</protein>
<sequence>MSWSLLTLRPCNSGAPAPKIYKVNFDAAVFRSSNLAGLGVIVRDNCGAAIGALSMPTSLDRSVAELEALACHRAVQFALEIGLSRVVIEGDSAVVIDALLNGTGKLASYGNILDDIHVQASAFQCIAFNYVSRVCNSVADALARKASSSVGFQVWLEDLPADIAPLVFCDVH</sequence>
<dbReference type="InterPro" id="IPR036397">
    <property type="entry name" value="RNaseH_sf"/>
</dbReference>
<proteinExistence type="predicted"/>
<dbReference type="Proteomes" id="UP000594261">
    <property type="component" value="Chromosome 7"/>
</dbReference>
<name>A0A7N2R7I7_QUELO</name>
<accession>A0A7N2R7I7</accession>
<dbReference type="EnsemblPlants" id="QL07p011546:mrna">
    <property type="protein sequence ID" value="QL07p011546:mrna:CDS:2"/>
    <property type="gene ID" value="QL07p011546"/>
</dbReference>
<evidence type="ECO:0000259" key="1">
    <source>
        <dbReference type="Pfam" id="PF13456"/>
    </source>
</evidence>
<dbReference type="InterPro" id="IPR012337">
    <property type="entry name" value="RNaseH-like_sf"/>
</dbReference>